<organism evidence="1 2">
    <name type="scientific">Anaerobutyricum soehngenii</name>
    <dbReference type="NCBI Taxonomy" id="105843"/>
    <lineage>
        <taxon>Bacteria</taxon>
        <taxon>Bacillati</taxon>
        <taxon>Bacillota</taxon>
        <taxon>Clostridia</taxon>
        <taxon>Lachnospirales</taxon>
        <taxon>Lachnospiraceae</taxon>
        <taxon>Anaerobutyricum</taxon>
    </lineage>
</organism>
<sequence length="175" mass="20643">MGVQLIFVVEANKSCKSDWIYIKSTIDYFYEYNRTGLKLSPVYMDGKGKYKQKEKEVKSLISQYSKVSKGNKSKVIYCLDCDECDSKSEDLTFLKTVKKYCDDRGYDFIWFCKDVEQVYIGKRVDKSQKKNESTKFKKNNLITKVDVHRLSGRDYRIKTSNIMTVLDSYQELKRK</sequence>
<keyword evidence="2" id="KW-1185">Reference proteome</keyword>
<dbReference type="RefSeq" id="WP_021906786.1">
    <property type="nucleotide sequence ID" value="NZ_CAXYLQ010000001.1"/>
</dbReference>
<dbReference type="EMBL" id="JAFIQO010000111">
    <property type="protein sequence ID" value="MBP0056904.1"/>
    <property type="molecule type" value="Genomic_DNA"/>
</dbReference>
<dbReference type="Proteomes" id="UP001315001">
    <property type="component" value="Unassembled WGS sequence"/>
</dbReference>
<protein>
    <recommendedName>
        <fullName evidence="3">DUF4276 family protein</fullName>
    </recommendedName>
</protein>
<accession>A0ABS3ZJ16</accession>
<name>A0ABS3ZJ16_9FIRM</name>
<reference evidence="1 2" key="1">
    <citation type="submission" date="2021-02" db="EMBL/GenBank/DDBJ databases">
        <title>Lactate utilizing bacteria of the human gut.</title>
        <authorList>
            <person name="Sheridan P.O."/>
        </authorList>
    </citation>
    <scope>NUCLEOTIDE SEQUENCE [LARGE SCALE GENOMIC DNA]</scope>
    <source>
        <strain evidence="1 2">HTF-83D</strain>
    </source>
</reference>
<evidence type="ECO:0000313" key="1">
    <source>
        <dbReference type="EMBL" id="MBP0056904.1"/>
    </source>
</evidence>
<evidence type="ECO:0008006" key="3">
    <source>
        <dbReference type="Google" id="ProtNLM"/>
    </source>
</evidence>
<comment type="caution">
    <text evidence="1">The sequence shown here is derived from an EMBL/GenBank/DDBJ whole genome shotgun (WGS) entry which is preliminary data.</text>
</comment>
<proteinExistence type="predicted"/>
<gene>
    <name evidence="1" type="ORF">JYQ75_05750</name>
</gene>
<evidence type="ECO:0000313" key="2">
    <source>
        <dbReference type="Proteomes" id="UP001315001"/>
    </source>
</evidence>